<evidence type="ECO:0000259" key="1">
    <source>
        <dbReference type="PROSITE" id="PS50006"/>
    </source>
</evidence>
<sequence>MSNAPDVRHILVIEDQKSKRIVALKNNNYTIGRDPNASIILYDRQVSRHHATLVRITDYQSQQTIYRIIDGNLQGKKSTNGLIINDKYSLSHELKSGDIIRFGSSSKASYHLISSAAEAAALKSSESADKSTESGFNLSQSKEVNQEFMENTENINTIIFQKFKEKNSLESSSENLSLDQFNPNPLVELNYDGEITYINAAASRKFPDLEQKKLEHQILKGLLKGIGYQETMVSVRELEIDEHFYEQHISYIAEKKLIRSYLFEVTKYKRLESQLTNNLERYNFLVEQISEGIFLVNIKTKKIIDANLGVCELLGYQYDEIIQLNLYQIIALDRNIIDTELQKISENYPYLIDESLYRCQDGTLISVKAKISRNQYNGQEIFSFSVQDISERKRTEEKMQYEAFHDSLTNLPNRKLFYQQLYLTLTNAKKNQTIFGVIFLDIDSFKNINNSLGHSVGDQLLESFAQRLISCTRTGDTVARWGSDDFTILLPRLKNPEENIKISQKILDDLKQPFVIGKHQLQVKVSIGIAIYPQDGEDEETLLKNAAVALTKTKEQGKNSYQFYTPIMSSEAALLLKLENAIHKGLERREFSVYYQPQIKWSSGEVTAMEALLRWEVPEIGLIPPSKLFAKASKTDLILQITQWILQTACEQNLAWQEAGLPPVPIAVNLSAREFQNPYLVETVARILQKTRLDPHWLELELTEKILRQNLRAAPGIFQDFHNLGIRLALDDFGIGFSSIGYLKQFRFRTLKIHQSFIRDLRGTSQEAALISALVTLGRGFNLRVVAEGVETPSQLELLKTLECEEVQGYLLSRPLRASEATPFLTQRAAQLNR</sequence>
<feature type="domain" description="FHA" evidence="1">
    <location>
        <begin position="29"/>
        <end position="89"/>
    </location>
</feature>
<evidence type="ECO:0000259" key="5">
    <source>
        <dbReference type="PROSITE" id="PS50887"/>
    </source>
</evidence>
<feature type="domain" description="PAS" evidence="2">
    <location>
        <begin position="278"/>
        <end position="322"/>
    </location>
</feature>
<dbReference type="KEGG" id="cyj:Cyan7822_3802"/>
<dbReference type="eggNOG" id="COG5001">
    <property type="taxonomic scope" value="Bacteria"/>
</dbReference>
<dbReference type="InterPro" id="IPR001633">
    <property type="entry name" value="EAL_dom"/>
</dbReference>
<dbReference type="OrthoDB" id="415644at2"/>
<dbReference type="SMART" id="SM00240">
    <property type="entry name" value="FHA"/>
    <property type="match status" value="1"/>
</dbReference>
<dbReference type="SMART" id="SM00091">
    <property type="entry name" value="PAS"/>
    <property type="match status" value="2"/>
</dbReference>
<dbReference type="InterPro" id="IPR000253">
    <property type="entry name" value="FHA_dom"/>
</dbReference>
<dbReference type="SUPFAM" id="SSF55785">
    <property type="entry name" value="PYP-like sensor domain (PAS domain)"/>
    <property type="match status" value="1"/>
</dbReference>
<dbReference type="InterPro" id="IPR000160">
    <property type="entry name" value="GGDEF_dom"/>
</dbReference>
<keyword evidence="7" id="KW-1185">Reference proteome</keyword>
<organism evidence="6 7">
    <name type="scientific">Gloeothece verrucosa (strain PCC 7822)</name>
    <name type="common">Cyanothece sp. (strain PCC 7822)</name>
    <dbReference type="NCBI Taxonomy" id="497965"/>
    <lineage>
        <taxon>Bacteria</taxon>
        <taxon>Bacillati</taxon>
        <taxon>Cyanobacteriota</taxon>
        <taxon>Cyanophyceae</taxon>
        <taxon>Oscillatoriophycideae</taxon>
        <taxon>Chroococcales</taxon>
        <taxon>Aphanothecaceae</taxon>
        <taxon>Gloeothece</taxon>
        <taxon>Gloeothece verrucosa</taxon>
    </lineage>
</organism>
<dbReference type="InterPro" id="IPR043128">
    <property type="entry name" value="Rev_trsase/Diguanyl_cyclase"/>
</dbReference>
<dbReference type="Pfam" id="PF00990">
    <property type="entry name" value="GGDEF"/>
    <property type="match status" value="1"/>
</dbReference>
<feature type="domain" description="GGDEF" evidence="5">
    <location>
        <begin position="433"/>
        <end position="566"/>
    </location>
</feature>
<dbReference type="Pfam" id="PF00563">
    <property type="entry name" value="EAL"/>
    <property type="match status" value="1"/>
</dbReference>
<accession>E0UI84</accession>
<dbReference type="SMART" id="SM00267">
    <property type="entry name" value="GGDEF"/>
    <property type="match status" value="1"/>
</dbReference>
<evidence type="ECO:0000313" key="6">
    <source>
        <dbReference type="EMBL" id="ADN15736.1"/>
    </source>
</evidence>
<name>E0UI84_GLOV7</name>
<dbReference type="PROSITE" id="PS50887">
    <property type="entry name" value="GGDEF"/>
    <property type="match status" value="1"/>
</dbReference>
<dbReference type="CDD" id="cd01949">
    <property type="entry name" value="GGDEF"/>
    <property type="match status" value="1"/>
</dbReference>
<dbReference type="PROSITE" id="PS50113">
    <property type="entry name" value="PAC"/>
    <property type="match status" value="1"/>
</dbReference>
<dbReference type="Gene3D" id="3.30.70.270">
    <property type="match status" value="1"/>
</dbReference>
<dbReference type="HOGENOM" id="CLU_000445_70_20_3"/>
<evidence type="ECO:0000259" key="4">
    <source>
        <dbReference type="PROSITE" id="PS50883"/>
    </source>
</evidence>
<dbReference type="InterPro" id="IPR029787">
    <property type="entry name" value="Nucleotide_cyclase"/>
</dbReference>
<dbReference type="SUPFAM" id="SSF141868">
    <property type="entry name" value="EAL domain-like"/>
    <property type="match status" value="1"/>
</dbReference>
<dbReference type="CDD" id="cd00130">
    <property type="entry name" value="PAS"/>
    <property type="match status" value="1"/>
</dbReference>
<dbReference type="eggNOG" id="COG1716">
    <property type="taxonomic scope" value="Bacteria"/>
</dbReference>
<dbReference type="SUPFAM" id="SSF49879">
    <property type="entry name" value="SMAD/FHA domain"/>
    <property type="match status" value="1"/>
</dbReference>
<dbReference type="SMART" id="SM00052">
    <property type="entry name" value="EAL"/>
    <property type="match status" value="1"/>
</dbReference>
<dbReference type="SUPFAM" id="SSF55073">
    <property type="entry name" value="Nucleotide cyclase"/>
    <property type="match status" value="1"/>
</dbReference>
<reference evidence="7" key="1">
    <citation type="journal article" date="2011" name="MBio">
        <title>Novel metabolic attributes of the genus Cyanothece, comprising a group of unicellular nitrogen-fixing Cyanobacteria.</title>
        <authorList>
            <person name="Bandyopadhyay A."/>
            <person name="Elvitigala T."/>
            <person name="Welsh E."/>
            <person name="Stockel J."/>
            <person name="Liberton M."/>
            <person name="Min H."/>
            <person name="Sherman L.A."/>
            <person name="Pakrasi H.B."/>
        </authorList>
    </citation>
    <scope>NUCLEOTIDE SEQUENCE [LARGE SCALE GENOMIC DNA]</scope>
    <source>
        <strain evidence="7">PCC 7822</strain>
    </source>
</reference>
<dbReference type="NCBIfam" id="TIGR00229">
    <property type="entry name" value="sensory_box"/>
    <property type="match status" value="1"/>
</dbReference>
<dbReference type="Gene3D" id="3.20.20.450">
    <property type="entry name" value="EAL domain"/>
    <property type="match status" value="1"/>
</dbReference>
<evidence type="ECO:0000259" key="3">
    <source>
        <dbReference type="PROSITE" id="PS50113"/>
    </source>
</evidence>
<dbReference type="PROSITE" id="PS50883">
    <property type="entry name" value="EAL"/>
    <property type="match status" value="1"/>
</dbReference>
<dbReference type="PROSITE" id="PS50006">
    <property type="entry name" value="FHA_DOMAIN"/>
    <property type="match status" value="1"/>
</dbReference>
<dbReference type="RefSeq" id="WP_013323804.1">
    <property type="nucleotide sequence ID" value="NC_014501.1"/>
</dbReference>
<dbReference type="Gene3D" id="3.30.450.20">
    <property type="entry name" value="PAS domain"/>
    <property type="match status" value="1"/>
</dbReference>
<dbReference type="Pfam" id="PF00498">
    <property type="entry name" value="FHA"/>
    <property type="match status" value="1"/>
</dbReference>
<dbReference type="STRING" id="497965.Cyan7822_3802"/>
<evidence type="ECO:0000259" key="2">
    <source>
        <dbReference type="PROSITE" id="PS50112"/>
    </source>
</evidence>
<dbReference type="AlphaFoldDB" id="E0UI84"/>
<protein>
    <submittedName>
        <fullName evidence="6">Diguanylate cyclase/phosphodiesterase with PAS/PAC sensor(S)</fullName>
    </submittedName>
</protein>
<dbReference type="InterPro" id="IPR035965">
    <property type="entry name" value="PAS-like_dom_sf"/>
</dbReference>
<dbReference type="CDD" id="cd01948">
    <property type="entry name" value="EAL"/>
    <property type="match status" value="1"/>
</dbReference>
<dbReference type="Pfam" id="PF13426">
    <property type="entry name" value="PAS_9"/>
    <property type="match status" value="1"/>
</dbReference>
<dbReference type="InterPro" id="IPR000700">
    <property type="entry name" value="PAS-assoc_C"/>
</dbReference>
<dbReference type="Proteomes" id="UP000008206">
    <property type="component" value="Chromosome"/>
</dbReference>
<dbReference type="EMBL" id="CP002198">
    <property type="protein sequence ID" value="ADN15736.1"/>
    <property type="molecule type" value="Genomic_DNA"/>
</dbReference>
<evidence type="ECO:0000313" key="7">
    <source>
        <dbReference type="Proteomes" id="UP000008206"/>
    </source>
</evidence>
<dbReference type="PANTHER" id="PTHR44757">
    <property type="entry name" value="DIGUANYLATE CYCLASE DGCP"/>
    <property type="match status" value="1"/>
</dbReference>
<feature type="domain" description="PAC" evidence="3">
    <location>
        <begin position="350"/>
        <end position="401"/>
    </location>
</feature>
<dbReference type="InterPro" id="IPR000014">
    <property type="entry name" value="PAS"/>
</dbReference>
<dbReference type="NCBIfam" id="TIGR00254">
    <property type="entry name" value="GGDEF"/>
    <property type="match status" value="1"/>
</dbReference>
<proteinExistence type="predicted"/>
<dbReference type="PANTHER" id="PTHR44757:SF2">
    <property type="entry name" value="BIOFILM ARCHITECTURE MAINTENANCE PROTEIN MBAA"/>
    <property type="match status" value="1"/>
</dbReference>
<dbReference type="PROSITE" id="PS50112">
    <property type="entry name" value="PAS"/>
    <property type="match status" value="1"/>
</dbReference>
<dbReference type="Gene3D" id="2.60.200.20">
    <property type="match status" value="1"/>
</dbReference>
<dbReference type="InterPro" id="IPR035919">
    <property type="entry name" value="EAL_sf"/>
</dbReference>
<feature type="domain" description="EAL" evidence="4">
    <location>
        <begin position="575"/>
        <end position="829"/>
    </location>
</feature>
<gene>
    <name evidence="6" type="ordered locus">Cyan7822_3802</name>
</gene>
<dbReference type="InterPro" id="IPR052155">
    <property type="entry name" value="Biofilm_reg_signaling"/>
</dbReference>
<dbReference type="InterPro" id="IPR008984">
    <property type="entry name" value="SMAD_FHA_dom_sf"/>
</dbReference>